<dbReference type="Proteomes" id="UP000317484">
    <property type="component" value="Unassembled WGS sequence"/>
</dbReference>
<dbReference type="EMBL" id="FXTJ01000006">
    <property type="protein sequence ID" value="SMO87912.1"/>
    <property type="molecule type" value="Genomic_DNA"/>
</dbReference>
<keyword evidence="3" id="KW-1185">Reference proteome</keyword>
<proteinExistence type="predicted"/>
<gene>
    <name evidence="2" type="ORF">SAMN06273567_10665</name>
</gene>
<evidence type="ECO:0000256" key="1">
    <source>
        <dbReference type="SAM" id="MobiDB-lite"/>
    </source>
</evidence>
<feature type="region of interest" description="Disordered" evidence="1">
    <location>
        <begin position="22"/>
        <end position="43"/>
    </location>
</feature>
<accession>A0A521EVE9</accession>
<dbReference type="AlphaFoldDB" id="A0A521EVE9"/>
<dbReference type="RefSeq" id="WP_281282146.1">
    <property type="nucleotide sequence ID" value="NZ_FXTJ01000006.1"/>
</dbReference>
<reference evidence="2 3" key="1">
    <citation type="submission" date="2017-05" db="EMBL/GenBank/DDBJ databases">
        <authorList>
            <person name="Varghese N."/>
            <person name="Submissions S."/>
        </authorList>
    </citation>
    <scope>NUCLEOTIDE SEQUENCE [LARGE SCALE GENOMIC DNA]</scope>
    <source>
        <strain evidence="2 3">DSM 46834</strain>
    </source>
</reference>
<evidence type="ECO:0000313" key="3">
    <source>
        <dbReference type="Proteomes" id="UP000317484"/>
    </source>
</evidence>
<organism evidence="2 3">
    <name type="scientific">Geodermatophilus aquaeductus</name>
    <dbReference type="NCBI Taxonomy" id="1564161"/>
    <lineage>
        <taxon>Bacteria</taxon>
        <taxon>Bacillati</taxon>
        <taxon>Actinomycetota</taxon>
        <taxon>Actinomycetes</taxon>
        <taxon>Geodermatophilales</taxon>
        <taxon>Geodermatophilaceae</taxon>
        <taxon>Geodermatophilus</taxon>
    </lineage>
</organism>
<sequence>MTVLQTVPATTAPDTDAVLAALGSAERPRPQGPLAVDRYRTRT</sequence>
<name>A0A521EVE9_9ACTN</name>
<evidence type="ECO:0000313" key="2">
    <source>
        <dbReference type="EMBL" id="SMO87912.1"/>
    </source>
</evidence>
<protein>
    <submittedName>
        <fullName evidence="2">Uncharacterized protein</fullName>
    </submittedName>
</protein>